<reference evidence="1 2" key="1">
    <citation type="submission" date="2024-03" db="EMBL/GenBank/DDBJ databases">
        <title>Novel Streptomyces species of biotechnological and ecological value are a feature of Machair soil.</title>
        <authorList>
            <person name="Prole J.R."/>
            <person name="Goodfellow M."/>
            <person name="Allenby N."/>
            <person name="Ward A.C."/>
        </authorList>
    </citation>
    <scope>NUCLEOTIDE SEQUENCE [LARGE SCALE GENOMIC DNA]</scope>
    <source>
        <strain evidence="1 2">MS1.AVA.1</strain>
    </source>
</reference>
<accession>A0ABU8USL1</accession>
<proteinExistence type="predicted"/>
<evidence type="ECO:0008006" key="3">
    <source>
        <dbReference type="Google" id="ProtNLM"/>
    </source>
</evidence>
<name>A0ABU8USL1_9ACTN</name>
<keyword evidence="2" id="KW-1185">Reference proteome</keyword>
<evidence type="ECO:0000313" key="1">
    <source>
        <dbReference type="EMBL" id="MEJ8671880.1"/>
    </source>
</evidence>
<sequence length="62" mass="7146">MARPATGQTPPISFRPPQQLLKEFDATIEEGRSRSDVLIELMHERVNRKRRERPAGSEEKTT</sequence>
<evidence type="ECO:0000313" key="2">
    <source>
        <dbReference type="Proteomes" id="UP001376459"/>
    </source>
</evidence>
<protein>
    <recommendedName>
        <fullName evidence="3">Ribbon-helix-helix protein CopG domain-containing protein</fullName>
    </recommendedName>
</protein>
<comment type="caution">
    <text evidence="1">The sequence shown here is derived from an EMBL/GenBank/DDBJ whole genome shotgun (WGS) entry which is preliminary data.</text>
</comment>
<dbReference type="Proteomes" id="UP001376459">
    <property type="component" value="Unassembled WGS sequence"/>
</dbReference>
<organism evidence="1 2">
    <name type="scientific">Streptomyces machairae</name>
    <dbReference type="NCBI Taxonomy" id="3134109"/>
    <lineage>
        <taxon>Bacteria</taxon>
        <taxon>Bacillati</taxon>
        <taxon>Actinomycetota</taxon>
        <taxon>Actinomycetes</taxon>
        <taxon>Kitasatosporales</taxon>
        <taxon>Streptomycetaceae</taxon>
        <taxon>Streptomyces</taxon>
    </lineage>
</organism>
<gene>
    <name evidence="1" type="ORF">WKI71_36610</name>
</gene>
<dbReference type="EMBL" id="JBBKAK010000001">
    <property type="protein sequence ID" value="MEJ8671880.1"/>
    <property type="molecule type" value="Genomic_DNA"/>
</dbReference>